<dbReference type="RefSeq" id="XP_018299620.1">
    <property type="nucleotide sequence ID" value="XM_018442456.1"/>
</dbReference>
<evidence type="ECO:0008006" key="8">
    <source>
        <dbReference type="Google" id="ProtNLM"/>
    </source>
</evidence>
<reference evidence="7" key="1">
    <citation type="submission" date="2015-06" db="EMBL/GenBank/DDBJ databases">
        <title>Expansion of signal transduction pathways in fungi by whole-genome duplication.</title>
        <authorList>
            <consortium name="DOE Joint Genome Institute"/>
            <person name="Corrochano L.M."/>
            <person name="Kuo A."/>
            <person name="Marcet-Houben M."/>
            <person name="Polaino S."/>
            <person name="Salamov A."/>
            <person name="Villalobos J.M."/>
            <person name="Alvarez M.I."/>
            <person name="Avalos J."/>
            <person name="Benito E.P."/>
            <person name="Benoit I."/>
            <person name="Burger G."/>
            <person name="Camino L.P."/>
            <person name="Canovas D."/>
            <person name="Cerda-Olmedo E."/>
            <person name="Cheng J.-F."/>
            <person name="Dominguez A."/>
            <person name="Elias M."/>
            <person name="Eslava A.P."/>
            <person name="Glaser F."/>
            <person name="Grimwood J."/>
            <person name="Gutierrez G."/>
            <person name="Heitman J."/>
            <person name="Henrissat B."/>
            <person name="Iturriaga E.A."/>
            <person name="Lang B.F."/>
            <person name="Lavin J.L."/>
            <person name="Lee S."/>
            <person name="Li W."/>
            <person name="Lindquist E."/>
            <person name="Lopez-Garcia S."/>
            <person name="Luque E.M."/>
            <person name="Marcos A.T."/>
            <person name="Martin J."/>
            <person name="McCluskey K."/>
            <person name="Medina H.R."/>
            <person name="Miralles-Duran A."/>
            <person name="Miyazaki A."/>
            <person name="Munoz-Torres E."/>
            <person name="Oguiza J.A."/>
            <person name="Ohm R."/>
            <person name="Olmedo M."/>
            <person name="Orejas M."/>
            <person name="Ortiz-Castellanos L."/>
            <person name="Pisabarro A.G."/>
            <person name="Rodriguez-Romero J."/>
            <person name="Ruiz-Herrera J."/>
            <person name="Ruiz-Vazquez R."/>
            <person name="Sanz C."/>
            <person name="Schackwitz W."/>
            <person name="Schmutz J."/>
            <person name="Shahriari M."/>
            <person name="Shelest E."/>
            <person name="Silva-Franco F."/>
            <person name="Soanes D."/>
            <person name="Syed K."/>
            <person name="Tagua V.G."/>
            <person name="Talbot N.J."/>
            <person name="Thon M."/>
            <person name="De vries R.P."/>
            <person name="Wiebenga A."/>
            <person name="Yadav J.S."/>
            <person name="Braun E.L."/>
            <person name="Baker S."/>
            <person name="Garre V."/>
            <person name="Horwitz B."/>
            <person name="Torres-Martinez S."/>
            <person name="Idnurm A."/>
            <person name="Herrera-Estrella A."/>
            <person name="Gabaldon T."/>
            <person name="Grigoriev I.V."/>
        </authorList>
    </citation>
    <scope>NUCLEOTIDE SEQUENCE [LARGE SCALE GENOMIC DNA]</scope>
    <source>
        <strain evidence="7">NRRL 1555(-)</strain>
    </source>
</reference>
<accession>A0A167RGP3</accession>
<keyword evidence="1" id="KW-0805">Transcription regulation</keyword>
<keyword evidence="7" id="KW-1185">Reference proteome</keyword>
<feature type="region of interest" description="Disordered" evidence="5">
    <location>
        <begin position="718"/>
        <end position="743"/>
    </location>
</feature>
<evidence type="ECO:0000256" key="5">
    <source>
        <dbReference type="SAM" id="MobiDB-lite"/>
    </source>
</evidence>
<feature type="compositionally biased region" description="Polar residues" evidence="5">
    <location>
        <begin position="733"/>
        <end position="743"/>
    </location>
</feature>
<dbReference type="Proteomes" id="UP000077315">
    <property type="component" value="Unassembled WGS sequence"/>
</dbReference>
<evidence type="ECO:0000256" key="2">
    <source>
        <dbReference type="ARBA" id="ARBA00023125"/>
    </source>
</evidence>
<dbReference type="EMBL" id="KV440971">
    <property type="protein sequence ID" value="OAD81580.1"/>
    <property type="molecule type" value="Genomic_DNA"/>
</dbReference>
<feature type="compositionally biased region" description="Low complexity" evidence="5">
    <location>
        <begin position="794"/>
        <end position="811"/>
    </location>
</feature>
<feature type="region of interest" description="Disordered" evidence="5">
    <location>
        <begin position="175"/>
        <end position="231"/>
    </location>
</feature>
<gene>
    <name evidence="6" type="ORF">PHYBLDRAFT_71368</name>
</gene>
<evidence type="ECO:0000313" key="7">
    <source>
        <dbReference type="Proteomes" id="UP000077315"/>
    </source>
</evidence>
<feature type="region of interest" description="Disordered" evidence="5">
    <location>
        <begin position="685"/>
        <end position="705"/>
    </location>
</feature>
<dbReference type="CDD" id="cd12148">
    <property type="entry name" value="fungal_TF_MHR"/>
    <property type="match status" value="1"/>
</dbReference>
<evidence type="ECO:0000313" key="6">
    <source>
        <dbReference type="EMBL" id="OAD81580.1"/>
    </source>
</evidence>
<keyword evidence="2" id="KW-0238">DNA-binding</keyword>
<protein>
    <recommendedName>
        <fullName evidence="8">Fungal-specific transcription factor</fullName>
    </recommendedName>
</protein>
<dbReference type="PANTHER" id="PTHR47424:SF3">
    <property type="entry name" value="REGULATORY PROTEIN GAL4"/>
    <property type="match status" value="1"/>
</dbReference>
<dbReference type="AlphaFoldDB" id="A0A167RGP3"/>
<feature type="region of interest" description="Disordered" evidence="5">
    <location>
        <begin position="784"/>
        <end position="811"/>
    </location>
</feature>
<feature type="compositionally biased region" description="Basic and acidic residues" evidence="5">
    <location>
        <begin position="686"/>
        <end position="699"/>
    </location>
</feature>
<dbReference type="OrthoDB" id="2285422at2759"/>
<sequence length="852" mass="96989">MPFATVGLSDKQIRAGNAADPEDDSMLSSGWSYPSADHYDYKFPYHTLGFPDFSLRVKDEVSENASCGSPCGQSHYSFGPTDCPAYSPTLSPPPLLLDANLRTSPPLSFMETDTDFSLSPLPLPDMQVVSDALAKFNLSYTDVGIHMEANVTNVSDLRSLIDAFSQLCLPNPLDSSLKDSNENNNKHNSRINCKTNCNNTTNNSNSNSNNYSYKNKNNNTSNNNNNNNDHTTVIYRNKSQKTKPANFFASVSLLGLSQDPHSTHKSGTTLRAIADACVDAYFLCWVRCASVLVKDEFMEWYTSQSSPEDTFIVNAICSFMFNHMLVHHPKPEFSQFIGDQDKIREQEEFYFDRARHVLAQIFDVPDRYMIVGLLMMSTRAEASRRHHYVGMAVSMLHQLEIYPRMNTDPVDIDDDRAFDKEMDTRLWWFAWSIDFYLYSAGAPKNTPQPRLPGQVSLPRVFEQDIDGVENSIIAHEKCILLWQMQAEIILAVYEKDADMTVEQLNNYDSKLNSYYSSLPDYLKCDSGFEYGNEELFLTCLRVTVEYNATRILLHKLFLPEVTDPRPSRLSLQSLNTCLITSLTQLRALNTCTRSALTQCAFDRDELWRASEVISMAMDIYRTCISPDDQKLILQNIDRAEYENGLNKALEILKKTREYDAMNKNWIQVADWLQVEIRRHKLYSRSSSKDYRSPSTKDDSSNLGPITAPAPDYYLANLKIKPPQDQAPRKRSRQMSNTESSSMLSVLSFPQPNFSSVFSGLLGQRRKSVSPNAPAQVQFNMYIPEQQTPSPSPSPSLLQRSKPQPQSQIQQQLPQPFQQFNAMSPGAGKNQPRFRYFNPRKMNKFLFIDEHPM</sequence>
<feature type="compositionally biased region" description="Basic and acidic residues" evidence="5">
    <location>
        <begin position="176"/>
        <end position="185"/>
    </location>
</feature>
<dbReference type="InParanoid" id="A0A167RGP3"/>
<name>A0A167RGP3_PHYB8</name>
<feature type="compositionally biased region" description="Low complexity" evidence="5">
    <location>
        <begin position="192"/>
        <end position="228"/>
    </location>
</feature>
<evidence type="ECO:0000256" key="1">
    <source>
        <dbReference type="ARBA" id="ARBA00023015"/>
    </source>
</evidence>
<evidence type="ECO:0000256" key="3">
    <source>
        <dbReference type="ARBA" id="ARBA00023163"/>
    </source>
</evidence>
<proteinExistence type="predicted"/>
<keyword evidence="4" id="KW-0539">Nucleus</keyword>
<dbReference type="GeneID" id="29003362"/>
<dbReference type="PANTHER" id="PTHR47424">
    <property type="entry name" value="REGULATORY PROTEIN GAL4"/>
    <property type="match status" value="1"/>
</dbReference>
<dbReference type="InterPro" id="IPR051127">
    <property type="entry name" value="Fungal_SecMet_Regulators"/>
</dbReference>
<dbReference type="GO" id="GO:0003677">
    <property type="term" value="F:DNA binding"/>
    <property type="evidence" value="ECO:0007669"/>
    <property type="project" value="UniProtKB-KW"/>
</dbReference>
<keyword evidence="3" id="KW-0804">Transcription</keyword>
<organism evidence="6 7">
    <name type="scientific">Phycomyces blakesleeanus (strain ATCC 8743b / DSM 1359 / FGSC 10004 / NBRC 33097 / NRRL 1555)</name>
    <dbReference type="NCBI Taxonomy" id="763407"/>
    <lineage>
        <taxon>Eukaryota</taxon>
        <taxon>Fungi</taxon>
        <taxon>Fungi incertae sedis</taxon>
        <taxon>Mucoromycota</taxon>
        <taxon>Mucoromycotina</taxon>
        <taxon>Mucoromycetes</taxon>
        <taxon>Mucorales</taxon>
        <taxon>Phycomycetaceae</taxon>
        <taxon>Phycomyces</taxon>
    </lineage>
</organism>
<dbReference type="VEuPathDB" id="FungiDB:PHYBLDRAFT_71368"/>
<evidence type="ECO:0000256" key="4">
    <source>
        <dbReference type="ARBA" id="ARBA00023242"/>
    </source>
</evidence>